<reference evidence="1" key="1">
    <citation type="submission" date="2021-05" db="EMBL/GenBank/DDBJ databases">
        <authorList>
            <person name="Pietrasiak N."/>
            <person name="Ward R."/>
            <person name="Stajich J.E."/>
            <person name="Kurbessoian T."/>
        </authorList>
    </citation>
    <scope>NUCLEOTIDE SEQUENCE</scope>
    <source>
        <strain evidence="1">GSE-NOS-MK-12-04C</strain>
    </source>
</reference>
<dbReference type="Proteomes" id="UP000729701">
    <property type="component" value="Unassembled WGS sequence"/>
</dbReference>
<dbReference type="AlphaFoldDB" id="A0A951UVB7"/>
<comment type="caution">
    <text evidence="1">The sequence shown here is derived from an EMBL/GenBank/DDBJ whole genome shotgun (WGS) entry which is preliminary data.</text>
</comment>
<accession>A0A951UVB7</accession>
<protein>
    <submittedName>
        <fullName evidence="1">Uncharacterized protein</fullName>
    </submittedName>
</protein>
<evidence type="ECO:0000313" key="2">
    <source>
        <dbReference type="Proteomes" id="UP000729701"/>
    </source>
</evidence>
<gene>
    <name evidence="1" type="ORF">KME60_25385</name>
</gene>
<sequence length="45" mass="5137">MEDFKSQIQHESSLAANYARQARTAFALNNLAHGGELIRCFPRSW</sequence>
<dbReference type="EMBL" id="JAHHGZ010000033">
    <property type="protein sequence ID" value="MBW4670662.1"/>
    <property type="molecule type" value="Genomic_DNA"/>
</dbReference>
<name>A0A951UVB7_9CYAN</name>
<evidence type="ECO:0000313" key="1">
    <source>
        <dbReference type="EMBL" id="MBW4670662.1"/>
    </source>
</evidence>
<reference evidence="1" key="2">
    <citation type="journal article" date="2022" name="Microbiol. Resour. Announc.">
        <title>Metagenome Sequencing to Explore Phylogenomics of Terrestrial Cyanobacteria.</title>
        <authorList>
            <person name="Ward R.D."/>
            <person name="Stajich J.E."/>
            <person name="Johansen J.R."/>
            <person name="Huntemann M."/>
            <person name="Clum A."/>
            <person name="Foster B."/>
            <person name="Foster B."/>
            <person name="Roux S."/>
            <person name="Palaniappan K."/>
            <person name="Varghese N."/>
            <person name="Mukherjee S."/>
            <person name="Reddy T.B.K."/>
            <person name="Daum C."/>
            <person name="Copeland A."/>
            <person name="Chen I.A."/>
            <person name="Ivanova N.N."/>
            <person name="Kyrpides N.C."/>
            <person name="Shapiro N."/>
            <person name="Eloe-Fadrosh E.A."/>
            <person name="Pietrasiak N."/>
        </authorList>
    </citation>
    <scope>NUCLEOTIDE SEQUENCE</scope>
    <source>
        <strain evidence="1">GSE-NOS-MK-12-04C</strain>
    </source>
</reference>
<organism evidence="1 2">
    <name type="scientific">Cyanomargarita calcarea GSE-NOS-MK-12-04C</name>
    <dbReference type="NCBI Taxonomy" id="2839659"/>
    <lineage>
        <taxon>Bacteria</taxon>
        <taxon>Bacillati</taxon>
        <taxon>Cyanobacteriota</taxon>
        <taxon>Cyanophyceae</taxon>
        <taxon>Nostocales</taxon>
        <taxon>Cyanomargaritaceae</taxon>
        <taxon>Cyanomargarita</taxon>
    </lineage>
</organism>
<proteinExistence type="predicted"/>